<reference evidence="1 2" key="1">
    <citation type="journal article" date="2016" name="Sci. Rep.">
        <title>The genome sequence of the outbreeding globe artichoke constructed de novo incorporating a phase-aware low-pass sequencing strategy of F1 progeny.</title>
        <authorList>
            <person name="Scaglione D."/>
            <person name="Reyes-Chin-Wo S."/>
            <person name="Acquadro A."/>
            <person name="Froenicke L."/>
            <person name="Portis E."/>
            <person name="Beitel C."/>
            <person name="Tirone M."/>
            <person name="Mauro R."/>
            <person name="Lo Monaco A."/>
            <person name="Mauromicale G."/>
            <person name="Faccioli P."/>
            <person name="Cattivelli L."/>
            <person name="Rieseberg L."/>
            <person name="Michelmore R."/>
            <person name="Lanteri S."/>
        </authorList>
    </citation>
    <scope>NUCLEOTIDE SEQUENCE [LARGE SCALE GENOMIC DNA]</scope>
    <source>
        <strain evidence="1">2C</strain>
    </source>
</reference>
<sequence length="505" mass="55644">MYHAIWRQYHHVEHENKIGFRNIGGSGNATVERSKQGRLSMKALEEEEKHNVIREEHTSGAESRMLNPRPPTHSTWVPAKIARTLANNTISANYAHLLLTLDIVKMVITTIKSIFNESSGLVSTFFEDNSSRKGFTGSEFVEISVDVISGFVLNLAVPELIMYPSDRLRCLLNRINNLIRRGIKTSPPPITPSRRSSRRTIAYNMTRFTATITTLDILTSSTTTTNACTTATTRVNLCTSILSGRERLHCRDTDLVKRTGAATAAEVRPTGLSHAFATYIADLPTGIGAMKKDGGELFLDLSHCLQLHSLAWQTSENSSLTALHKSQKTCSSRMAVDSRMRPEDVTITTEGGKFDRDVQVAPILKRNRLKSKNSPALCCSPLPPLPVCPRLEFNTEPLVVALNTKPIVRPVGFVLAASLQLDCFLAFTCFLLEERTGAAAAATSFEQSRLGFWKYVRCVDDDAGDRKSSTAGDMARVCTISRVKSKRTAVVPPPPPPMDGELISI</sequence>
<dbReference type="Gramene" id="KVI12104">
    <property type="protein sequence ID" value="KVI12104"/>
    <property type="gene ID" value="Ccrd_009443"/>
</dbReference>
<evidence type="ECO:0000313" key="1">
    <source>
        <dbReference type="EMBL" id="KVI12104.1"/>
    </source>
</evidence>
<organism evidence="1 2">
    <name type="scientific">Cynara cardunculus var. scolymus</name>
    <name type="common">Globe artichoke</name>
    <name type="synonym">Cynara scolymus</name>
    <dbReference type="NCBI Taxonomy" id="59895"/>
    <lineage>
        <taxon>Eukaryota</taxon>
        <taxon>Viridiplantae</taxon>
        <taxon>Streptophyta</taxon>
        <taxon>Embryophyta</taxon>
        <taxon>Tracheophyta</taxon>
        <taxon>Spermatophyta</taxon>
        <taxon>Magnoliopsida</taxon>
        <taxon>eudicotyledons</taxon>
        <taxon>Gunneridae</taxon>
        <taxon>Pentapetalae</taxon>
        <taxon>asterids</taxon>
        <taxon>campanulids</taxon>
        <taxon>Asterales</taxon>
        <taxon>Asteraceae</taxon>
        <taxon>Carduoideae</taxon>
        <taxon>Cardueae</taxon>
        <taxon>Carduinae</taxon>
        <taxon>Cynara</taxon>
    </lineage>
</organism>
<dbReference type="AlphaFoldDB" id="A0A103YN14"/>
<evidence type="ECO:0000313" key="2">
    <source>
        <dbReference type="Proteomes" id="UP000243975"/>
    </source>
</evidence>
<gene>
    <name evidence="1" type="ORF">Ccrd_009443</name>
</gene>
<keyword evidence="2" id="KW-1185">Reference proteome</keyword>
<accession>A0A103YN14</accession>
<dbReference type="Proteomes" id="UP000243975">
    <property type="component" value="Unassembled WGS sequence"/>
</dbReference>
<protein>
    <submittedName>
        <fullName evidence="1">Uncharacterized protein</fullName>
    </submittedName>
</protein>
<comment type="caution">
    <text evidence="1">The sequence shown here is derived from an EMBL/GenBank/DDBJ whole genome shotgun (WGS) entry which is preliminary data.</text>
</comment>
<name>A0A103YN14_CYNCS</name>
<proteinExistence type="predicted"/>
<dbReference type="EMBL" id="LEKV01000012">
    <property type="protein sequence ID" value="KVI12104.1"/>
    <property type="molecule type" value="Genomic_DNA"/>
</dbReference>